<dbReference type="InterPro" id="IPR036855">
    <property type="entry name" value="Znf_CCCH_sf"/>
</dbReference>
<dbReference type="GO" id="GO:0008270">
    <property type="term" value="F:zinc ion binding"/>
    <property type="evidence" value="ECO:0007669"/>
    <property type="project" value="UniProtKB-KW"/>
</dbReference>
<evidence type="ECO:0000259" key="6">
    <source>
        <dbReference type="PROSITE" id="PS50103"/>
    </source>
</evidence>
<dbReference type="Gene3D" id="4.10.1000.10">
    <property type="entry name" value="Zinc finger, CCCH-type"/>
    <property type="match status" value="1"/>
</dbReference>
<sequence>MWTCRSRYLKTQDKTRLCEFLKLGSCPRGAECTFAHGRKDLRLTKMCDSVINGMVLVWRRLVERVVRIGEIYYSQDAISTPFRDWTSLQETLDALTSGDLGLSDIPQITVRKYGERYYTQNNRCLAMLEEFKESPVPHTIPRPQQGLHPRLSLDGVHD</sequence>
<protein>
    <recommendedName>
        <fullName evidence="6">C3H1-type domain-containing protein</fullName>
    </recommendedName>
</protein>
<dbReference type="Pfam" id="PF00642">
    <property type="entry name" value="zf-CCCH"/>
    <property type="match status" value="1"/>
</dbReference>
<keyword evidence="3 4" id="KW-0862">Zinc</keyword>
<evidence type="ECO:0000256" key="1">
    <source>
        <dbReference type="ARBA" id="ARBA00022723"/>
    </source>
</evidence>
<gene>
    <name evidence="7" type="ORF">Vbra_20670</name>
</gene>
<dbReference type="InParanoid" id="A0A0G4ENZ7"/>
<feature type="region of interest" description="Disordered" evidence="5">
    <location>
        <begin position="136"/>
        <end position="158"/>
    </location>
</feature>
<dbReference type="InterPro" id="IPR000571">
    <property type="entry name" value="Znf_CCCH"/>
</dbReference>
<evidence type="ECO:0000313" key="7">
    <source>
        <dbReference type="EMBL" id="CEL99530.1"/>
    </source>
</evidence>
<reference evidence="7 8" key="1">
    <citation type="submission" date="2014-11" db="EMBL/GenBank/DDBJ databases">
        <authorList>
            <person name="Zhu J."/>
            <person name="Qi W."/>
            <person name="Song R."/>
        </authorList>
    </citation>
    <scope>NUCLEOTIDE SEQUENCE [LARGE SCALE GENOMIC DNA]</scope>
</reference>
<evidence type="ECO:0000256" key="2">
    <source>
        <dbReference type="ARBA" id="ARBA00022771"/>
    </source>
</evidence>
<name>A0A0G4ENZ7_VITBC</name>
<dbReference type="PROSITE" id="PS50103">
    <property type="entry name" value="ZF_C3H1"/>
    <property type="match status" value="1"/>
</dbReference>
<proteinExistence type="predicted"/>
<organism evidence="7 8">
    <name type="scientific">Vitrella brassicaformis (strain CCMP3155)</name>
    <dbReference type="NCBI Taxonomy" id="1169540"/>
    <lineage>
        <taxon>Eukaryota</taxon>
        <taxon>Sar</taxon>
        <taxon>Alveolata</taxon>
        <taxon>Colpodellida</taxon>
        <taxon>Vitrellaceae</taxon>
        <taxon>Vitrella</taxon>
    </lineage>
</organism>
<dbReference type="EMBL" id="CDMY01000282">
    <property type="protein sequence ID" value="CEL99530.1"/>
    <property type="molecule type" value="Genomic_DNA"/>
</dbReference>
<dbReference type="VEuPathDB" id="CryptoDB:Vbra_20670"/>
<accession>A0A0G4ENZ7</accession>
<dbReference type="AlphaFoldDB" id="A0A0G4ENZ7"/>
<feature type="domain" description="C3H1-type" evidence="6">
    <location>
        <begin position="12"/>
        <end position="39"/>
    </location>
</feature>
<dbReference type="SMART" id="SM00356">
    <property type="entry name" value="ZnF_C3H1"/>
    <property type="match status" value="1"/>
</dbReference>
<keyword evidence="2 4" id="KW-0863">Zinc-finger</keyword>
<evidence type="ECO:0000256" key="5">
    <source>
        <dbReference type="SAM" id="MobiDB-lite"/>
    </source>
</evidence>
<dbReference type="SUPFAM" id="SSF90229">
    <property type="entry name" value="CCCH zinc finger"/>
    <property type="match status" value="1"/>
</dbReference>
<evidence type="ECO:0000313" key="8">
    <source>
        <dbReference type="Proteomes" id="UP000041254"/>
    </source>
</evidence>
<keyword evidence="1 4" id="KW-0479">Metal-binding</keyword>
<keyword evidence="8" id="KW-1185">Reference proteome</keyword>
<feature type="zinc finger region" description="C3H1-type" evidence="4">
    <location>
        <begin position="12"/>
        <end position="39"/>
    </location>
</feature>
<dbReference type="OrthoDB" id="410307at2759"/>
<dbReference type="Proteomes" id="UP000041254">
    <property type="component" value="Unassembled WGS sequence"/>
</dbReference>
<evidence type="ECO:0000256" key="4">
    <source>
        <dbReference type="PROSITE-ProRule" id="PRU00723"/>
    </source>
</evidence>
<evidence type="ECO:0000256" key="3">
    <source>
        <dbReference type="ARBA" id="ARBA00022833"/>
    </source>
</evidence>